<evidence type="ECO:0000256" key="1">
    <source>
        <dbReference type="SAM" id="MobiDB-lite"/>
    </source>
</evidence>
<sequence length="572" mass="61996">MSSTPRDEQSLVDRLKELGIPDKSARYALKKTNNDVERAANYAGKDEVRAGRVPLETVPEDQHPDTLCPSPNPTSIPHPASAVDTSFPEDDGASRTRGRAMFSSLPGRFRRKKAETESDALGDSKADAIEPRLLTDSSLSPHDTQASNLILSALDRGRNPSPVPPTAAIPVPDTSKRTSGALAALGLRAAGVTTPISPPKSTEPIQPQATLQPSRPVGSSSSGPRLPRSPSPFFRARRSREEARKRDRSPEVGALKKDSYESDGESVGGERNFKPQVSAYEDADESGTEVASDDEPETDLTDEEEEDLAFDEETEKNTEANAVFYEGDAAGLGGTSEPVEDRAELDTFGEEIEQDPLGEGPNVVVPPQPLFPVTFNQPVRRKSLKSGLELETSRPIFARDRCTINLTHGDPDGALEQSGKRMRRYVVLSDLSEESQYAVEWGIGTVARDGDELFVISVKEDEAKVDPKSWSSADKAAKLRIQKEVTGLLQRTRLNITVTCQFLHAKNARHMLLEPTMVIVGSRGLGKLKGVSLASASIEKTASSKQEDEVVDVEQAEEAEEAAPDRRQSAPA</sequence>
<evidence type="ECO:0000259" key="2">
    <source>
        <dbReference type="PROSITE" id="PS50030"/>
    </source>
</evidence>
<dbReference type="PROSITE" id="PS50030">
    <property type="entry name" value="UBA"/>
    <property type="match status" value="1"/>
</dbReference>
<dbReference type="InterPro" id="IPR006016">
    <property type="entry name" value="UspA"/>
</dbReference>
<organism evidence="3 4">
    <name type="scientific">Saitozyma podzolica</name>
    <dbReference type="NCBI Taxonomy" id="1890683"/>
    <lineage>
        <taxon>Eukaryota</taxon>
        <taxon>Fungi</taxon>
        <taxon>Dikarya</taxon>
        <taxon>Basidiomycota</taxon>
        <taxon>Agaricomycotina</taxon>
        <taxon>Tremellomycetes</taxon>
        <taxon>Tremellales</taxon>
        <taxon>Trimorphomycetaceae</taxon>
        <taxon>Saitozyma</taxon>
    </lineage>
</organism>
<feature type="region of interest" description="Disordered" evidence="1">
    <location>
        <begin position="43"/>
        <end position="322"/>
    </location>
</feature>
<keyword evidence="4" id="KW-1185">Reference proteome</keyword>
<dbReference type="Proteomes" id="UP000279259">
    <property type="component" value="Unassembled WGS sequence"/>
</dbReference>
<feature type="compositionally biased region" description="Basic and acidic residues" evidence="1">
    <location>
        <begin position="563"/>
        <end position="572"/>
    </location>
</feature>
<dbReference type="EMBL" id="RSCD01000009">
    <property type="protein sequence ID" value="RSH90890.1"/>
    <property type="molecule type" value="Genomic_DNA"/>
</dbReference>
<dbReference type="STRING" id="1890683.A0A427YIJ1"/>
<feature type="domain" description="UBA" evidence="2">
    <location>
        <begin position="5"/>
        <end position="46"/>
    </location>
</feature>
<dbReference type="Pfam" id="PF00627">
    <property type="entry name" value="UBA"/>
    <property type="match status" value="1"/>
</dbReference>
<reference evidence="3 4" key="1">
    <citation type="submission" date="2018-11" db="EMBL/GenBank/DDBJ databases">
        <title>Genome sequence of Saitozyma podzolica DSM 27192.</title>
        <authorList>
            <person name="Aliyu H."/>
            <person name="Gorte O."/>
            <person name="Ochsenreither K."/>
        </authorList>
    </citation>
    <scope>NUCLEOTIDE SEQUENCE [LARGE SCALE GENOMIC DNA]</scope>
    <source>
        <strain evidence="3 4">DSM 27192</strain>
    </source>
</reference>
<feature type="compositionally biased region" description="Polar residues" evidence="1">
    <location>
        <begin position="135"/>
        <end position="150"/>
    </location>
</feature>
<protein>
    <recommendedName>
        <fullName evidence="2">UBA domain-containing protein</fullName>
    </recommendedName>
</protein>
<dbReference type="Pfam" id="PF00582">
    <property type="entry name" value="Usp"/>
    <property type="match status" value="1"/>
</dbReference>
<proteinExistence type="predicted"/>
<feature type="compositionally biased region" description="Polar residues" evidence="1">
    <location>
        <begin position="199"/>
        <end position="212"/>
    </location>
</feature>
<dbReference type="Gene3D" id="1.10.8.10">
    <property type="entry name" value="DNA helicase RuvA subunit, C-terminal domain"/>
    <property type="match status" value="1"/>
</dbReference>
<dbReference type="InterPro" id="IPR015940">
    <property type="entry name" value="UBA"/>
</dbReference>
<dbReference type="PANTHER" id="PTHR46100:SF4">
    <property type="entry name" value="USPA DOMAIN-CONTAINING PROTEIN"/>
    <property type="match status" value="1"/>
</dbReference>
<feature type="compositionally biased region" description="Low complexity" evidence="1">
    <location>
        <begin position="180"/>
        <end position="191"/>
    </location>
</feature>
<evidence type="ECO:0000313" key="4">
    <source>
        <dbReference type="Proteomes" id="UP000279259"/>
    </source>
</evidence>
<dbReference type="AlphaFoldDB" id="A0A427YIJ1"/>
<dbReference type="InterPro" id="IPR009060">
    <property type="entry name" value="UBA-like_sf"/>
</dbReference>
<dbReference type="CDD" id="cd23659">
    <property type="entry name" value="USP_At3g01520-like"/>
    <property type="match status" value="1"/>
</dbReference>
<feature type="compositionally biased region" description="Acidic residues" evidence="1">
    <location>
        <begin position="549"/>
        <end position="562"/>
    </location>
</feature>
<accession>A0A427YIJ1</accession>
<evidence type="ECO:0000313" key="3">
    <source>
        <dbReference type="EMBL" id="RSH90890.1"/>
    </source>
</evidence>
<dbReference type="SUPFAM" id="SSF52402">
    <property type="entry name" value="Adenine nucleotide alpha hydrolases-like"/>
    <property type="match status" value="1"/>
</dbReference>
<feature type="compositionally biased region" description="Acidic residues" evidence="1">
    <location>
        <begin position="281"/>
        <end position="314"/>
    </location>
</feature>
<feature type="region of interest" description="Disordered" evidence="1">
    <location>
        <begin position="544"/>
        <end position="572"/>
    </location>
</feature>
<feature type="compositionally biased region" description="Basic and acidic residues" evidence="1">
    <location>
        <begin position="239"/>
        <end position="260"/>
    </location>
</feature>
<dbReference type="SUPFAM" id="SSF46934">
    <property type="entry name" value="UBA-like"/>
    <property type="match status" value="1"/>
</dbReference>
<dbReference type="OrthoDB" id="992776at2759"/>
<name>A0A427YIJ1_9TREE</name>
<dbReference type="PANTHER" id="PTHR46100">
    <property type="entry name" value="IMP2'P"/>
    <property type="match status" value="1"/>
</dbReference>
<feature type="compositionally biased region" description="Low complexity" evidence="1">
    <location>
        <begin position="213"/>
        <end position="234"/>
    </location>
</feature>
<comment type="caution">
    <text evidence="3">The sequence shown here is derived from an EMBL/GenBank/DDBJ whole genome shotgun (WGS) entry which is preliminary data.</text>
</comment>
<gene>
    <name evidence="3" type="ORF">EHS25_010066</name>
</gene>
<dbReference type="Gene3D" id="3.40.50.12370">
    <property type="match status" value="1"/>
</dbReference>